<dbReference type="Gene3D" id="3.40.50.1000">
    <property type="entry name" value="HAD superfamily/HAD-like"/>
    <property type="match status" value="1"/>
</dbReference>
<dbReference type="InterPro" id="IPR031315">
    <property type="entry name" value="LNS2/PITP"/>
</dbReference>
<gene>
    <name evidence="3" type="ORF">ACFOX3_05120</name>
</gene>
<feature type="signal peptide" evidence="1">
    <location>
        <begin position="1"/>
        <end position="25"/>
    </location>
</feature>
<dbReference type="InterPro" id="IPR023214">
    <property type="entry name" value="HAD_sf"/>
</dbReference>
<evidence type="ECO:0000259" key="2">
    <source>
        <dbReference type="SMART" id="SM00775"/>
    </source>
</evidence>
<sequence>MHYLTSLLTILLCVGCTLTSFPIQQAPNANSKAVVFDIDGTLTPRPMAVFSVREDAASTVQLFSERGYKIIYLSARVALLQRAIPGWLADNGFPEGSIHVPANTEDSGDHAAFKARVLNQYKDRGWLLVAGFGDSATDFEAYAQVGIDASSVFALQRQGEEACLPGVWVTCFSTWSGQRALMETWIRDNQARPALN</sequence>
<dbReference type="InterPro" id="IPR036412">
    <property type="entry name" value="HAD-like_sf"/>
</dbReference>
<dbReference type="Proteomes" id="UP001595840">
    <property type="component" value="Unassembled WGS sequence"/>
</dbReference>
<accession>A0ABV8V1T7</accession>
<evidence type="ECO:0000313" key="3">
    <source>
        <dbReference type="EMBL" id="MFC4361673.1"/>
    </source>
</evidence>
<keyword evidence="4" id="KW-1185">Reference proteome</keyword>
<comment type="caution">
    <text evidence="3">The sequence shown here is derived from an EMBL/GenBank/DDBJ whole genome shotgun (WGS) entry which is preliminary data.</text>
</comment>
<feature type="domain" description="LNS2/PITP" evidence="2">
    <location>
        <begin position="34"/>
        <end position="164"/>
    </location>
</feature>
<reference evidence="4" key="1">
    <citation type="journal article" date="2019" name="Int. J. Syst. Evol. Microbiol.">
        <title>The Global Catalogue of Microorganisms (GCM) 10K type strain sequencing project: providing services to taxonomists for standard genome sequencing and annotation.</title>
        <authorList>
            <consortium name="The Broad Institute Genomics Platform"/>
            <consortium name="The Broad Institute Genome Sequencing Center for Infectious Disease"/>
            <person name="Wu L."/>
            <person name="Ma J."/>
        </authorList>
    </citation>
    <scope>NUCLEOTIDE SEQUENCE [LARGE SCALE GENOMIC DNA]</scope>
    <source>
        <strain evidence="4">CECT 8570</strain>
    </source>
</reference>
<dbReference type="RefSeq" id="WP_290259385.1">
    <property type="nucleotide sequence ID" value="NZ_JAUFQG010000004.1"/>
</dbReference>
<dbReference type="EMBL" id="JBHSCX010000003">
    <property type="protein sequence ID" value="MFC4361673.1"/>
    <property type="molecule type" value="Genomic_DNA"/>
</dbReference>
<feature type="chain" id="PRO_5045102172" description="LNS2/PITP domain-containing protein" evidence="1">
    <location>
        <begin position="26"/>
        <end position="196"/>
    </location>
</feature>
<proteinExistence type="predicted"/>
<evidence type="ECO:0000256" key="1">
    <source>
        <dbReference type="SAM" id="SignalP"/>
    </source>
</evidence>
<name>A0ABV8V1T7_9GAMM</name>
<protein>
    <recommendedName>
        <fullName evidence="2">LNS2/PITP domain-containing protein</fullName>
    </recommendedName>
</protein>
<keyword evidence="1" id="KW-0732">Signal</keyword>
<dbReference type="SMART" id="SM00775">
    <property type="entry name" value="LNS2"/>
    <property type="match status" value="1"/>
</dbReference>
<evidence type="ECO:0000313" key="4">
    <source>
        <dbReference type="Proteomes" id="UP001595840"/>
    </source>
</evidence>
<organism evidence="3 4">
    <name type="scientific">Simiduia curdlanivorans</name>
    <dbReference type="NCBI Taxonomy" id="1492769"/>
    <lineage>
        <taxon>Bacteria</taxon>
        <taxon>Pseudomonadati</taxon>
        <taxon>Pseudomonadota</taxon>
        <taxon>Gammaproteobacteria</taxon>
        <taxon>Cellvibrionales</taxon>
        <taxon>Cellvibrionaceae</taxon>
        <taxon>Simiduia</taxon>
    </lineage>
</organism>
<dbReference type="SUPFAM" id="SSF56784">
    <property type="entry name" value="HAD-like"/>
    <property type="match status" value="1"/>
</dbReference>
<dbReference type="Pfam" id="PF24694">
    <property type="entry name" value="LNS2_PITM1-3"/>
    <property type="match status" value="1"/>
</dbReference>